<feature type="region of interest" description="Disordered" evidence="2">
    <location>
        <begin position="939"/>
        <end position="960"/>
    </location>
</feature>
<dbReference type="GO" id="GO:0005737">
    <property type="term" value="C:cytoplasm"/>
    <property type="evidence" value="ECO:0007669"/>
    <property type="project" value="InterPro"/>
</dbReference>
<comment type="caution">
    <text evidence="3">The sequence shown here is derived from an EMBL/GenBank/DDBJ whole genome shotgun (WGS) entry which is preliminary data.</text>
</comment>
<feature type="region of interest" description="Disordered" evidence="2">
    <location>
        <begin position="1"/>
        <end position="23"/>
    </location>
</feature>
<feature type="compositionally biased region" description="Polar residues" evidence="2">
    <location>
        <begin position="55"/>
        <end position="70"/>
    </location>
</feature>
<feature type="compositionally biased region" description="Polar residues" evidence="2">
    <location>
        <begin position="355"/>
        <end position="369"/>
    </location>
</feature>
<organism evidence="3 4">
    <name type="scientific">Cudoniella acicularis</name>
    <dbReference type="NCBI Taxonomy" id="354080"/>
    <lineage>
        <taxon>Eukaryota</taxon>
        <taxon>Fungi</taxon>
        <taxon>Dikarya</taxon>
        <taxon>Ascomycota</taxon>
        <taxon>Pezizomycotina</taxon>
        <taxon>Leotiomycetes</taxon>
        <taxon>Helotiales</taxon>
        <taxon>Tricladiaceae</taxon>
        <taxon>Cudoniella</taxon>
    </lineage>
</organism>
<evidence type="ECO:0000256" key="2">
    <source>
        <dbReference type="SAM" id="MobiDB-lite"/>
    </source>
</evidence>
<evidence type="ECO:0000256" key="1">
    <source>
        <dbReference type="SAM" id="Coils"/>
    </source>
</evidence>
<feature type="region of interest" description="Disordered" evidence="2">
    <location>
        <begin position="179"/>
        <end position="218"/>
    </location>
</feature>
<feature type="region of interest" description="Disordered" evidence="2">
    <location>
        <begin position="558"/>
        <end position="593"/>
    </location>
</feature>
<feature type="region of interest" description="Disordered" evidence="2">
    <location>
        <begin position="461"/>
        <end position="497"/>
    </location>
</feature>
<feature type="compositionally biased region" description="Polar residues" evidence="2">
    <location>
        <begin position="468"/>
        <end position="487"/>
    </location>
</feature>
<feature type="region of interest" description="Disordered" evidence="2">
    <location>
        <begin position="302"/>
        <end position="321"/>
    </location>
</feature>
<feature type="coiled-coil region" evidence="1">
    <location>
        <begin position="95"/>
        <end position="122"/>
    </location>
</feature>
<keyword evidence="1" id="KW-0175">Coiled coil</keyword>
<dbReference type="Pfam" id="PF09421">
    <property type="entry name" value="FRQ"/>
    <property type="match status" value="1"/>
</dbReference>
<sequence>MLAPRTSSIRHHSNESNNTEELAGMTAEKWFDRSNSHPGARAHVMLDDDEPPYFLQQNDSSNDASETNVLGSRPGHINLSRQLKVVPSATNGSNADDYRSVIDDLTIENKKLRKRLRKYEASYSSGLNKDRLFEVKIHALPSRKRREFEDTLRAFASTVADSPDESSFKGDSKDSILPYPPLLRSASGGSPPKNTSSSSTSHSRPIDSAYASMSHSGPTSTSTLNYFGLSGKSDSQIKSTKDQKIQSFLQDIPEGLLPKHSIVMTERQKKKLIVRRLEQLFTGKVNGIVGDHGQPLQQQEISNSAAKADQKPKNHSSPTEGVREAHILGEKDMENAPKAFVNESSNENLSISSMVCPTSNNSIPSSPEQRPTRPLDLDPDRAQIPLENVEYIRHLGLSTPQLITEDSGDAESDAQGWIYLNLLINMAQLHIINVTPEFVRSAVADISAKFQLSHDGRKIRWRGGTEGTRLSSDSDASTGRNHSPQDSDSPDESHQKRRKLDNFNNRVLSQGQFASAPKGPVSRTAMSMQVNPFHYKPLFRHWSSQEYSLSLDDESSNVSYSCDGSGSSSLEQGPEWGRRSTSRGSGKKRRDDGPIVFYSGARFCTDLSGDRGNISTPLHVANIGRDGYSNHTQDAIGCSVQNVHQSLERTPSGSLLPFRPFKDYSPVPDFLQTEETRCKTPDLISDDSDEMDLRDEWPSAGSSPAIPLQELAASGLGGTRPADHFAITVETRRTKLDKETKAWLSRLSAPAQAKRFGHSIPKASLKLFQNVEHEELTSRLASLNATASPPPLPPQNTTMLFGDFPVKAKVISTRMRQLEPSTLPAPTAYYADFSSSGSDSDSGSTFSEHYERRDFSFMRQDSPRSILDNAQHNMQMQDSTDEGEAMNEDEDEDNNSMDEADEGEDDIIDMLAPAREIDPKPIAAREEEFEIQVDRHLAKLPAGSSAATADRGSDYSSVED</sequence>
<dbReference type="InterPro" id="IPR018554">
    <property type="entry name" value="FRQ"/>
</dbReference>
<feature type="compositionally biased region" description="Low complexity" evidence="2">
    <location>
        <begin position="558"/>
        <end position="569"/>
    </location>
</feature>
<dbReference type="GO" id="GO:0006355">
    <property type="term" value="P:regulation of DNA-templated transcription"/>
    <property type="evidence" value="ECO:0007669"/>
    <property type="project" value="InterPro"/>
</dbReference>
<feature type="compositionally biased region" description="Acidic residues" evidence="2">
    <location>
        <begin position="879"/>
        <end position="904"/>
    </location>
</feature>
<dbReference type="EMBL" id="JAAMPI010000085">
    <property type="protein sequence ID" value="KAF4636052.1"/>
    <property type="molecule type" value="Genomic_DNA"/>
</dbReference>
<evidence type="ECO:0000313" key="3">
    <source>
        <dbReference type="EMBL" id="KAF4636052.1"/>
    </source>
</evidence>
<reference evidence="3 4" key="1">
    <citation type="submission" date="2020-03" db="EMBL/GenBank/DDBJ databases">
        <title>Draft Genome Sequence of Cudoniella acicularis.</title>
        <authorList>
            <person name="Buettner E."/>
            <person name="Kellner H."/>
        </authorList>
    </citation>
    <scope>NUCLEOTIDE SEQUENCE [LARGE SCALE GENOMIC DNA]</scope>
    <source>
        <strain evidence="3 4">DSM 108380</strain>
    </source>
</reference>
<proteinExistence type="predicted"/>
<dbReference type="AlphaFoldDB" id="A0A8H4RX14"/>
<gene>
    <name evidence="3" type="ORF">G7Y89_g2025</name>
</gene>
<dbReference type="OrthoDB" id="2536795at2759"/>
<name>A0A8H4RX14_9HELO</name>
<feature type="region of interest" description="Disordered" evidence="2">
    <location>
        <begin position="873"/>
        <end position="904"/>
    </location>
</feature>
<protein>
    <recommendedName>
        <fullName evidence="5">Frequency clock protein</fullName>
    </recommendedName>
</protein>
<dbReference type="GO" id="GO:0007623">
    <property type="term" value="P:circadian rhythm"/>
    <property type="evidence" value="ECO:0007669"/>
    <property type="project" value="InterPro"/>
</dbReference>
<feature type="region of interest" description="Disordered" evidence="2">
    <location>
        <begin position="50"/>
        <end position="75"/>
    </location>
</feature>
<dbReference type="GO" id="GO:0005634">
    <property type="term" value="C:nucleus"/>
    <property type="evidence" value="ECO:0007669"/>
    <property type="project" value="InterPro"/>
</dbReference>
<keyword evidence="4" id="KW-1185">Reference proteome</keyword>
<dbReference type="Proteomes" id="UP000566819">
    <property type="component" value="Unassembled WGS sequence"/>
</dbReference>
<accession>A0A8H4RX14</accession>
<feature type="compositionally biased region" description="Low complexity" evidence="2">
    <location>
        <begin position="187"/>
        <end position="203"/>
    </location>
</feature>
<evidence type="ECO:0000313" key="4">
    <source>
        <dbReference type="Proteomes" id="UP000566819"/>
    </source>
</evidence>
<feature type="region of interest" description="Disordered" evidence="2">
    <location>
        <begin position="351"/>
        <end position="375"/>
    </location>
</feature>
<evidence type="ECO:0008006" key="5">
    <source>
        <dbReference type="Google" id="ProtNLM"/>
    </source>
</evidence>